<dbReference type="EMBL" id="PZZL01000009">
    <property type="protein sequence ID" value="PTM51787.1"/>
    <property type="molecule type" value="Genomic_DNA"/>
</dbReference>
<evidence type="ECO:0000313" key="2">
    <source>
        <dbReference type="EMBL" id="PTM51787.1"/>
    </source>
</evidence>
<dbReference type="PROSITE" id="PS51257">
    <property type="entry name" value="PROKAR_LIPOPROTEIN"/>
    <property type="match status" value="1"/>
</dbReference>
<evidence type="ECO:0000313" key="3">
    <source>
        <dbReference type="Proteomes" id="UP000241808"/>
    </source>
</evidence>
<name>A0A2T4YYF8_9HYPH</name>
<dbReference type="AlphaFoldDB" id="A0A2T4YYF8"/>
<accession>A0A2T4YYF8</accession>
<dbReference type="PANTHER" id="PTHR31157:SF1">
    <property type="entry name" value="SCP DOMAIN-CONTAINING PROTEIN"/>
    <property type="match status" value="1"/>
</dbReference>
<evidence type="ECO:0000259" key="1">
    <source>
        <dbReference type="Pfam" id="PF00188"/>
    </source>
</evidence>
<protein>
    <submittedName>
        <fullName evidence="2">Uncharacterized protein YkwD</fullName>
    </submittedName>
</protein>
<dbReference type="PANTHER" id="PTHR31157">
    <property type="entry name" value="SCP DOMAIN-CONTAINING PROTEIN"/>
    <property type="match status" value="1"/>
</dbReference>
<gene>
    <name evidence="2" type="ORF">C8P69_10974</name>
</gene>
<dbReference type="InterPro" id="IPR014044">
    <property type="entry name" value="CAP_dom"/>
</dbReference>
<dbReference type="CDD" id="cd05379">
    <property type="entry name" value="CAP_bacterial"/>
    <property type="match status" value="1"/>
</dbReference>
<sequence>MAERYLNGETMLVGRRAILVGGGAALLAACSAPPVQAPSQPSFYRNLAQSGARVDAAMAAEMISGFRRNNGRGPLTVDPVLMAVAEAQAAAMTQADQVGVRTGTVGARLTTAGYRHRAAVENTSAGYLTLAEAFSGWRDSPPHRANMLNPGVTRLGIATGYRPGSRYRVFWALVLAEPVAAA</sequence>
<dbReference type="Proteomes" id="UP000241808">
    <property type="component" value="Unassembled WGS sequence"/>
</dbReference>
<dbReference type="Gene3D" id="3.40.33.10">
    <property type="entry name" value="CAP"/>
    <property type="match status" value="1"/>
</dbReference>
<proteinExistence type="predicted"/>
<comment type="caution">
    <text evidence="2">The sequence shown here is derived from an EMBL/GenBank/DDBJ whole genome shotgun (WGS) entry which is preliminary data.</text>
</comment>
<dbReference type="RefSeq" id="WP_245902123.1">
    <property type="nucleotide sequence ID" value="NZ_PZZL01000009.1"/>
</dbReference>
<reference evidence="2 3" key="1">
    <citation type="submission" date="2018-04" db="EMBL/GenBank/DDBJ databases">
        <title>Genomic Encyclopedia of Archaeal and Bacterial Type Strains, Phase II (KMG-II): from individual species to whole genera.</title>
        <authorList>
            <person name="Goeker M."/>
        </authorList>
    </citation>
    <scope>NUCLEOTIDE SEQUENCE [LARGE SCALE GENOMIC DNA]</scope>
    <source>
        <strain evidence="2 3">DSM 25521</strain>
    </source>
</reference>
<keyword evidence="3" id="KW-1185">Reference proteome</keyword>
<dbReference type="SUPFAM" id="SSF55797">
    <property type="entry name" value="PR-1-like"/>
    <property type="match status" value="1"/>
</dbReference>
<organism evidence="2 3">
    <name type="scientific">Phreatobacter oligotrophus</name>
    <dbReference type="NCBI Taxonomy" id="1122261"/>
    <lineage>
        <taxon>Bacteria</taxon>
        <taxon>Pseudomonadati</taxon>
        <taxon>Pseudomonadota</taxon>
        <taxon>Alphaproteobacteria</taxon>
        <taxon>Hyphomicrobiales</taxon>
        <taxon>Phreatobacteraceae</taxon>
        <taxon>Phreatobacter</taxon>
    </lineage>
</organism>
<feature type="domain" description="SCP" evidence="1">
    <location>
        <begin position="62"/>
        <end position="172"/>
    </location>
</feature>
<dbReference type="InterPro" id="IPR035940">
    <property type="entry name" value="CAP_sf"/>
</dbReference>
<dbReference type="Pfam" id="PF00188">
    <property type="entry name" value="CAP"/>
    <property type="match status" value="1"/>
</dbReference>